<dbReference type="Pfam" id="PF13419">
    <property type="entry name" value="HAD_2"/>
    <property type="match status" value="1"/>
</dbReference>
<dbReference type="NCBIfam" id="TIGR01662">
    <property type="entry name" value="HAD-SF-IIIA"/>
    <property type="match status" value="1"/>
</dbReference>
<dbReference type="NCBIfam" id="TIGR01549">
    <property type="entry name" value="HAD-SF-IA-v1"/>
    <property type="match status" value="1"/>
</dbReference>
<reference evidence="1 2" key="1">
    <citation type="submission" date="2024-07" db="EMBL/GenBank/DDBJ databases">
        <title>Uliginosibacterium paludis KCTC:42655.</title>
        <authorList>
            <person name="Kim M.K."/>
        </authorList>
    </citation>
    <scope>NUCLEOTIDE SEQUENCE [LARGE SCALE GENOMIC DNA]</scope>
    <source>
        <strain evidence="1 2">KCTC 42655</strain>
    </source>
</reference>
<sequence length="219" mass="23500">MAQRNFDLIVFDWDGTLMDSTAAIAESLQAACADLGLAVPPRELASHVIGLSLMGAVQTVAPGLDEAGCQKLVERYRYHFLARDHELVLFEGVRDLLDELREQGRLLAVATGKARRGLDRVLEQSGLAACFDATRCADESFSKPHPAMLLELMDELLVPPERTVMIGDTTHDLLMARNAGTPAVAVSHGAHPVDALAAEAPLAVLGSIADLRAWLACHG</sequence>
<evidence type="ECO:0000313" key="1">
    <source>
        <dbReference type="EMBL" id="MET1488856.1"/>
    </source>
</evidence>
<organism evidence="1 2">
    <name type="scientific">Uliginosibacterium paludis</name>
    <dbReference type="NCBI Taxonomy" id="1615952"/>
    <lineage>
        <taxon>Bacteria</taxon>
        <taxon>Pseudomonadati</taxon>
        <taxon>Pseudomonadota</taxon>
        <taxon>Betaproteobacteria</taxon>
        <taxon>Rhodocyclales</taxon>
        <taxon>Zoogloeaceae</taxon>
        <taxon>Uliginosibacterium</taxon>
    </lineage>
</organism>
<dbReference type="InterPro" id="IPR036412">
    <property type="entry name" value="HAD-like_sf"/>
</dbReference>
<dbReference type="InterPro" id="IPR023198">
    <property type="entry name" value="PGP-like_dom2"/>
</dbReference>
<dbReference type="InterPro" id="IPR023214">
    <property type="entry name" value="HAD_sf"/>
</dbReference>
<dbReference type="SFLD" id="SFLDS00003">
    <property type="entry name" value="Haloacid_Dehalogenase"/>
    <property type="match status" value="1"/>
</dbReference>
<name>A0ABV2CLT7_9RHOO</name>
<evidence type="ECO:0000313" key="2">
    <source>
        <dbReference type="Proteomes" id="UP001548590"/>
    </source>
</evidence>
<dbReference type="GO" id="GO:0016787">
    <property type="term" value="F:hydrolase activity"/>
    <property type="evidence" value="ECO:0007669"/>
    <property type="project" value="UniProtKB-KW"/>
</dbReference>
<dbReference type="RefSeq" id="WP_345923822.1">
    <property type="nucleotide sequence ID" value="NZ_JBDIVF010000001.1"/>
</dbReference>
<gene>
    <name evidence="1" type="ORF">ABVT11_03375</name>
</gene>
<dbReference type="Gene3D" id="1.10.150.240">
    <property type="entry name" value="Putative phosphatase, domain 2"/>
    <property type="match status" value="1"/>
</dbReference>
<dbReference type="InterPro" id="IPR006549">
    <property type="entry name" value="HAD-SF_hydro_IIIA"/>
</dbReference>
<dbReference type="InterPro" id="IPR050155">
    <property type="entry name" value="HAD-like_hydrolase_sf"/>
</dbReference>
<dbReference type="PANTHER" id="PTHR43434">
    <property type="entry name" value="PHOSPHOGLYCOLATE PHOSPHATASE"/>
    <property type="match status" value="1"/>
</dbReference>
<proteinExistence type="predicted"/>
<accession>A0ABV2CLT7</accession>
<comment type="caution">
    <text evidence="1">The sequence shown here is derived from an EMBL/GenBank/DDBJ whole genome shotgun (WGS) entry which is preliminary data.</text>
</comment>
<dbReference type="InterPro" id="IPR041492">
    <property type="entry name" value="HAD_2"/>
</dbReference>
<dbReference type="EMBL" id="JBEWLZ010000002">
    <property type="protein sequence ID" value="MET1488856.1"/>
    <property type="molecule type" value="Genomic_DNA"/>
</dbReference>
<dbReference type="NCBIfam" id="TIGR01509">
    <property type="entry name" value="HAD-SF-IA-v3"/>
    <property type="match status" value="1"/>
</dbReference>
<protein>
    <submittedName>
        <fullName evidence="1">HAD-IIIA family hydrolase</fullName>
    </submittedName>
</protein>
<dbReference type="Proteomes" id="UP001548590">
    <property type="component" value="Unassembled WGS sequence"/>
</dbReference>
<keyword evidence="2" id="KW-1185">Reference proteome</keyword>
<dbReference type="InterPro" id="IPR006439">
    <property type="entry name" value="HAD-SF_hydro_IA"/>
</dbReference>
<dbReference type="Gene3D" id="3.40.50.1000">
    <property type="entry name" value="HAD superfamily/HAD-like"/>
    <property type="match status" value="1"/>
</dbReference>
<dbReference type="SUPFAM" id="SSF56784">
    <property type="entry name" value="HAD-like"/>
    <property type="match status" value="1"/>
</dbReference>
<dbReference type="SFLD" id="SFLDG01129">
    <property type="entry name" value="C1.5:_HAD__Beta-PGM__Phosphata"/>
    <property type="match status" value="1"/>
</dbReference>
<dbReference type="SFLD" id="SFLDG01135">
    <property type="entry name" value="C1.5.6:_HAD__Beta-PGM__Phospha"/>
    <property type="match status" value="1"/>
</dbReference>
<keyword evidence="1" id="KW-0378">Hydrolase</keyword>
<dbReference type="PANTHER" id="PTHR43434:SF24">
    <property type="entry name" value="HYDROLASE-RELATED"/>
    <property type="match status" value="1"/>
</dbReference>